<feature type="compositionally biased region" description="Polar residues" evidence="9">
    <location>
        <begin position="1"/>
        <end position="17"/>
    </location>
</feature>
<evidence type="ECO:0000313" key="11">
    <source>
        <dbReference type="Proteomes" id="UP000737018"/>
    </source>
</evidence>
<dbReference type="AlphaFoldDB" id="A0A8J4RFA4"/>
<evidence type="ECO:0000256" key="8">
    <source>
        <dbReference type="ARBA" id="ARBA00031347"/>
    </source>
</evidence>
<comment type="subcellular location">
    <subcellularLocation>
        <location evidence="1">Golgi apparatus membrane</location>
        <topology evidence="1">Peripheral membrane protein</topology>
    </subcellularLocation>
</comment>
<dbReference type="GO" id="GO:0006891">
    <property type="term" value="P:intra-Golgi vesicle-mediated transport"/>
    <property type="evidence" value="ECO:0007669"/>
    <property type="project" value="TreeGrafter"/>
</dbReference>
<sequence>MLTNPARIQTQTHQSIFSKTSNNPKNTNTNPKRSTTPIGADPILKNKRQIRFSELIDRSRSSLEMDSKNAAEETTPSSLSSLISLAFASASSSSAQQPYFSELLSFKLDRLQKEPELLRVDAERIRRQMQEVAVGFLRFSFIRKILRIRSSEIFESSSRWRQSRSCVSYQSRCDRPRLCSPTKTLTKLQAPLVLLLDEPPLFLIALLIEKI</sequence>
<comment type="similarity">
    <text evidence="2">Belongs to the COG8 family.</text>
</comment>
<evidence type="ECO:0000256" key="7">
    <source>
        <dbReference type="ARBA" id="ARBA00023136"/>
    </source>
</evidence>
<feature type="compositionally biased region" description="Low complexity" evidence="9">
    <location>
        <begin position="18"/>
        <end position="37"/>
    </location>
</feature>
<evidence type="ECO:0000256" key="4">
    <source>
        <dbReference type="ARBA" id="ARBA00022448"/>
    </source>
</evidence>
<evidence type="ECO:0000256" key="3">
    <source>
        <dbReference type="ARBA" id="ARBA00020983"/>
    </source>
</evidence>
<feature type="region of interest" description="Disordered" evidence="9">
    <location>
        <begin position="1"/>
        <end position="43"/>
    </location>
</feature>
<protein>
    <recommendedName>
        <fullName evidence="3">Conserved oligomeric Golgi complex subunit 8</fullName>
    </recommendedName>
    <alternativeName>
        <fullName evidence="8">Component of oligomeric Golgi complex 8</fullName>
    </alternativeName>
</protein>
<keyword evidence="4" id="KW-0813">Transport</keyword>
<proteinExistence type="inferred from homology"/>
<evidence type="ECO:0000256" key="2">
    <source>
        <dbReference type="ARBA" id="ARBA00006419"/>
    </source>
</evidence>
<evidence type="ECO:0000256" key="5">
    <source>
        <dbReference type="ARBA" id="ARBA00022927"/>
    </source>
</evidence>
<dbReference type="PANTHER" id="PTHR21311">
    <property type="entry name" value="CONSERVED OLIGOMERIC GOLGI COMPLEX COMPONENT 8"/>
    <property type="match status" value="1"/>
</dbReference>
<dbReference type="GO" id="GO:0015031">
    <property type="term" value="P:protein transport"/>
    <property type="evidence" value="ECO:0007669"/>
    <property type="project" value="UniProtKB-KW"/>
</dbReference>
<dbReference type="OrthoDB" id="1661054at2759"/>
<dbReference type="PANTHER" id="PTHR21311:SF0">
    <property type="entry name" value="CONSERVED OLIGOMERIC GOLGI COMPLEX SUBUNIT 8"/>
    <property type="match status" value="1"/>
</dbReference>
<dbReference type="EMBL" id="JRKL02001598">
    <property type="protein sequence ID" value="KAF3963092.1"/>
    <property type="molecule type" value="Genomic_DNA"/>
</dbReference>
<evidence type="ECO:0000256" key="9">
    <source>
        <dbReference type="SAM" id="MobiDB-lite"/>
    </source>
</evidence>
<evidence type="ECO:0000256" key="1">
    <source>
        <dbReference type="ARBA" id="ARBA00004395"/>
    </source>
</evidence>
<evidence type="ECO:0000256" key="6">
    <source>
        <dbReference type="ARBA" id="ARBA00023034"/>
    </source>
</evidence>
<reference evidence="10" key="1">
    <citation type="submission" date="2020-03" db="EMBL/GenBank/DDBJ databases">
        <title>Castanea mollissima Vanexum genome sequencing.</title>
        <authorList>
            <person name="Staton M."/>
        </authorList>
    </citation>
    <scope>NUCLEOTIDE SEQUENCE</scope>
    <source>
        <tissue evidence="10">Leaf</tissue>
    </source>
</reference>
<dbReference type="GO" id="GO:0000139">
    <property type="term" value="C:Golgi membrane"/>
    <property type="evidence" value="ECO:0007669"/>
    <property type="project" value="UniProtKB-SubCell"/>
</dbReference>
<name>A0A8J4RFA4_9ROSI</name>
<dbReference type="Proteomes" id="UP000737018">
    <property type="component" value="Unassembled WGS sequence"/>
</dbReference>
<keyword evidence="5" id="KW-0653">Protein transport</keyword>
<dbReference type="GO" id="GO:0017119">
    <property type="term" value="C:Golgi transport complex"/>
    <property type="evidence" value="ECO:0007669"/>
    <property type="project" value="InterPro"/>
</dbReference>
<keyword evidence="6" id="KW-0333">Golgi apparatus</keyword>
<organism evidence="10 11">
    <name type="scientific">Castanea mollissima</name>
    <name type="common">Chinese chestnut</name>
    <dbReference type="NCBI Taxonomy" id="60419"/>
    <lineage>
        <taxon>Eukaryota</taxon>
        <taxon>Viridiplantae</taxon>
        <taxon>Streptophyta</taxon>
        <taxon>Embryophyta</taxon>
        <taxon>Tracheophyta</taxon>
        <taxon>Spermatophyta</taxon>
        <taxon>Magnoliopsida</taxon>
        <taxon>eudicotyledons</taxon>
        <taxon>Gunneridae</taxon>
        <taxon>Pentapetalae</taxon>
        <taxon>rosids</taxon>
        <taxon>fabids</taxon>
        <taxon>Fagales</taxon>
        <taxon>Fagaceae</taxon>
        <taxon>Castanea</taxon>
    </lineage>
</organism>
<evidence type="ECO:0000313" key="10">
    <source>
        <dbReference type="EMBL" id="KAF3963092.1"/>
    </source>
</evidence>
<comment type="caution">
    <text evidence="10">The sequence shown here is derived from an EMBL/GenBank/DDBJ whole genome shotgun (WGS) entry which is preliminary data.</text>
</comment>
<dbReference type="InterPro" id="IPR007255">
    <property type="entry name" value="COG8"/>
</dbReference>
<gene>
    <name evidence="10" type="ORF">CMV_012476</name>
</gene>
<keyword evidence="11" id="KW-1185">Reference proteome</keyword>
<accession>A0A8J4RFA4</accession>
<keyword evidence="7" id="KW-0472">Membrane</keyword>